<keyword evidence="5" id="KW-0812">Transmembrane</keyword>
<dbReference type="InterPro" id="IPR058625">
    <property type="entry name" value="MdtA-like_BSH"/>
</dbReference>
<organism evidence="8 9">
    <name type="scientific">Qingrenia yutianensis</name>
    <dbReference type="NCBI Taxonomy" id="2763676"/>
    <lineage>
        <taxon>Bacteria</taxon>
        <taxon>Bacillati</taxon>
        <taxon>Bacillota</taxon>
        <taxon>Clostridia</taxon>
        <taxon>Eubacteriales</taxon>
        <taxon>Oscillospiraceae</taxon>
        <taxon>Qingrenia</taxon>
    </lineage>
</organism>
<dbReference type="Gene3D" id="1.10.287.470">
    <property type="entry name" value="Helix hairpin bin"/>
    <property type="match status" value="1"/>
</dbReference>
<evidence type="ECO:0000259" key="7">
    <source>
        <dbReference type="Pfam" id="PF25990"/>
    </source>
</evidence>
<proteinExistence type="predicted"/>
<dbReference type="InterPro" id="IPR058636">
    <property type="entry name" value="Beta-barrel_YknX"/>
</dbReference>
<evidence type="ECO:0000256" key="1">
    <source>
        <dbReference type="ARBA" id="ARBA00004196"/>
    </source>
</evidence>
<dbReference type="EMBL" id="JACRTE010000009">
    <property type="protein sequence ID" value="MBC8596824.1"/>
    <property type="molecule type" value="Genomic_DNA"/>
</dbReference>
<sequence length="617" mass="64801">MADEAKVKKAPKEAVSEIASKAKDGAKNLFQKKNRKKLISITAVLVALVLIITLFRGCGKKSDKSELNTDTVSKGDVTKIIEGSGTIEAIDQYEVTSVGIKGEIVQCNFEEGDEVKKDQVLYVIDSSDMQSSIDRANLSISNAETNYEDAVKKYNDTNEDMTVTAPTSGVITSLNVEEGDKVNGGTQVATIKDNSKMKLTITFIAEDAEKLRTGEGAKVNLENSYSTVNGTVTHIGSGTTVSDEGSLVKYVEISVDNPGAIKDGDKATAMVGNIACNDSGTFKSSAEQTVTANLTGDVYALNYKVGDRVNKGDVIFRIDYDNSYSSVKNAKNSLSDARENLKSLYDDLEDYSIKAPIDGKIVQKNYKQGEKIDNNSSSSTKPLAIISDLSILTFDMNIDELDIANIEVGQEVSITADAYEGEEFSGIVDKVSVVGTSSQGVTSYPVTVIVNSDNKDKLIPGMNVSASIVIEKVENVLRIPVSALRRGNVVIAKTDSDGVEQKMPSGANGAPDTNGAKSDGKGNGKGQPASNSDSPFLRNLDIPDGYKAVFVETGLTDDDYVEIKAGLNEGDTVVLPDVTVSSGFGMMMGGGGGGPQGGPPSGGGDGGPGGGGGGPRG</sequence>
<keyword evidence="5" id="KW-1133">Transmembrane helix</keyword>
<feature type="coiled-coil region" evidence="3">
    <location>
        <begin position="327"/>
        <end position="354"/>
    </location>
</feature>
<dbReference type="RefSeq" id="WP_262432206.1">
    <property type="nucleotide sequence ID" value="NZ_JACRTE010000009.1"/>
</dbReference>
<keyword evidence="9" id="KW-1185">Reference proteome</keyword>
<feature type="region of interest" description="Disordered" evidence="4">
    <location>
        <begin position="495"/>
        <end position="538"/>
    </location>
</feature>
<evidence type="ECO:0000256" key="2">
    <source>
        <dbReference type="ARBA" id="ARBA00023054"/>
    </source>
</evidence>
<comment type="caution">
    <text evidence="8">The sequence shown here is derived from an EMBL/GenBank/DDBJ whole genome shotgun (WGS) entry which is preliminary data.</text>
</comment>
<dbReference type="PANTHER" id="PTHR32347">
    <property type="entry name" value="EFFLUX SYSTEM COMPONENT YKNX-RELATED"/>
    <property type="match status" value="1"/>
</dbReference>
<keyword evidence="5" id="KW-0472">Membrane</keyword>
<protein>
    <submittedName>
        <fullName evidence="8">Efflux RND transporter periplasmic adaptor subunit</fullName>
    </submittedName>
</protein>
<reference evidence="8" key="1">
    <citation type="submission" date="2020-08" db="EMBL/GenBank/DDBJ databases">
        <title>Genome public.</title>
        <authorList>
            <person name="Liu C."/>
            <person name="Sun Q."/>
        </authorList>
    </citation>
    <scope>NUCLEOTIDE SEQUENCE</scope>
    <source>
        <strain evidence="8">NSJ-50</strain>
    </source>
</reference>
<feature type="coiled-coil region" evidence="3">
    <location>
        <begin position="133"/>
        <end position="160"/>
    </location>
</feature>
<dbReference type="PANTHER" id="PTHR32347:SF14">
    <property type="entry name" value="EFFLUX SYSTEM COMPONENT YKNX-RELATED"/>
    <property type="match status" value="1"/>
</dbReference>
<dbReference type="SUPFAM" id="SSF111369">
    <property type="entry name" value="HlyD-like secretion proteins"/>
    <property type="match status" value="2"/>
</dbReference>
<dbReference type="Pfam" id="PF25990">
    <property type="entry name" value="Beta-barrel_YknX"/>
    <property type="match status" value="1"/>
</dbReference>
<comment type="subcellular location">
    <subcellularLocation>
        <location evidence="1">Cell envelope</location>
    </subcellularLocation>
</comment>
<evidence type="ECO:0000256" key="4">
    <source>
        <dbReference type="SAM" id="MobiDB-lite"/>
    </source>
</evidence>
<feature type="domain" description="YknX-like beta-barrel" evidence="7">
    <location>
        <begin position="397"/>
        <end position="468"/>
    </location>
</feature>
<dbReference type="AlphaFoldDB" id="A0A926FE61"/>
<feature type="domain" description="Multidrug resistance protein MdtA-like barrel-sandwich hybrid" evidence="6">
    <location>
        <begin position="100"/>
        <end position="191"/>
    </location>
</feature>
<dbReference type="Pfam" id="PF25917">
    <property type="entry name" value="BSH_RND"/>
    <property type="match status" value="2"/>
</dbReference>
<gene>
    <name evidence="8" type="ORF">H8706_08085</name>
</gene>
<evidence type="ECO:0000256" key="3">
    <source>
        <dbReference type="SAM" id="Coils"/>
    </source>
</evidence>
<evidence type="ECO:0000259" key="6">
    <source>
        <dbReference type="Pfam" id="PF25917"/>
    </source>
</evidence>
<feature type="region of interest" description="Disordered" evidence="4">
    <location>
        <begin position="586"/>
        <end position="617"/>
    </location>
</feature>
<evidence type="ECO:0000256" key="5">
    <source>
        <dbReference type="SAM" id="Phobius"/>
    </source>
</evidence>
<feature type="transmembrane region" description="Helical" evidence="5">
    <location>
        <begin position="38"/>
        <end position="55"/>
    </location>
</feature>
<dbReference type="InterPro" id="IPR050465">
    <property type="entry name" value="UPF0194_transport"/>
</dbReference>
<dbReference type="Gene3D" id="2.40.420.20">
    <property type="match status" value="1"/>
</dbReference>
<evidence type="ECO:0000313" key="8">
    <source>
        <dbReference type="EMBL" id="MBC8596824.1"/>
    </source>
</evidence>
<accession>A0A926FE61</accession>
<dbReference type="Gene3D" id="2.40.50.100">
    <property type="match status" value="2"/>
</dbReference>
<feature type="domain" description="Multidrug resistance protein MdtA-like barrel-sandwich hybrid" evidence="6">
    <location>
        <begin position="289"/>
        <end position="378"/>
    </location>
</feature>
<dbReference type="GO" id="GO:0030313">
    <property type="term" value="C:cell envelope"/>
    <property type="evidence" value="ECO:0007669"/>
    <property type="project" value="UniProtKB-SubCell"/>
</dbReference>
<dbReference type="Gene3D" id="2.40.30.170">
    <property type="match status" value="2"/>
</dbReference>
<dbReference type="Proteomes" id="UP000647416">
    <property type="component" value="Unassembled WGS sequence"/>
</dbReference>
<keyword evidence="2 3" id="KW-0175">Coiled coil</keyword>
<evidence type="ECO:0000313" key="9">
    <source>
        <dbReference type="Proteomes" id="UP000647416"/>
    </source>
</evidence>
<name>A0A926FE61_9FIRM</name>